<evidence type="ECO:0000313" key="2">
    <source>
        <dbReference type="EMBL" id="KAK3197442.1"/>
    </source>
</evidence>
<reference evidence="2 3" key="1">
    <citation type="submission" date="2021-02" db="EMBL/GenBank/DDBJ databases">
        <title>Genome assembly of Pseudopithomyces chartarum.</title>
        <authorList>
            <person name="Jauregui R."/>
            <person name="Singh J."/>
            <person name="Voisey C."/>
        </authorList>
    </citation>
    <scope>NUCLEOTIDE SEQUENCE [LARGE SCALE GENOMIC DNA]</scope>
    <source>
        <strain evidence="2 3">AGR01</strain>
    </source>
</reference>
<gene>
    <name evidence="2" type="ORF">GRF29_216g169069</name>
</gene>
<comment type="caution">
    <text evidence="2">The sequence shown here is derived from an EMBL/GenBank/DDBJ whole genome shotgun (WGS) entry which is preliminary data.</text>
</comment>
<feature type="chain" id="PRO_5042882093" description="Glycogen debranching enzyme" evidence="1">
    <location>
        <begin position="21"/>
        <end position="752"/>
    </location>
</feature>
<evidence type="ECO:0000313" key="3">
    <source>
        <dbReference type="Proteomes" id="UP001280581"/>
    </source>
</evidence>
<dbReference type="Proteomes" id="UP001280581">
    <property type="component" value="Unassembled WGS sequence"/>
</dbReference>
<accession>A0AAN6RCW2</accession>
<evidence type="ECO:0000256" key="1">
    <source>
        <dbReference type="SAM" id="SignalP"/>
    </source>
</evidence>
<dbReference type="EMBL" id="WVTA01000018">
    <property type="protein sequence ID" value="KAK3197442.1"/>
    <property type="molecule type" value="Genomic_DNA"/>
</dbReference>
<keyword evidence="3" id="KW-1185">Reference proteome</keyword>
<protein>
    <recommendedName>
        <fullName evidence="4">Glycogen debranching enzyme</fullName>
    </recommendedName>
</protein>
<sequence length="752" mass="82483">MATLAVLWYLFVVCVGPAIAAECPASRLHLSEPPYENYFLSDCITSSHVIVTSQDANNSGSAVKPRLLVAWPAGNSGVAAYFEAEDKGLLGLRLENSTSDGEVLETVNEPAEEGAKNENPRVGVKGLIHFDTPALLTLPILGSVRSIRDYSEGGGILSPDVQNAVVTETFGTDGGQFWRTWFDNETSTWIDFEPTSGAEAVKIITGDKWMLRFGTGSYTFRATFNYPQLDQLSPSEVLNNASQSLVKESPDLTKSLSFLSYSSKLLAGSWRFLTYFGRDSMLSALLMQPILSQGEDGAIEAVLSAVLERINKTDGTICHEENLGDYATFLARKEGISSTDPSCDYKMIDTDFLLPILMKNYVLDTDVGRDRATPFINRKASFLPDNAGTPYIALAQQTALKIMSITAPFAANQVPSNLLHILPNQSVGQWRDSGSGLGGGRTPYDVNTALAPAGLRAIAALSAAGFFPDHPEWAEDAARYAKIWEDETVRFFEVSVGKEDARKLVEEYVDTADLAIPSHSEDIEGNITFYSVSLSEDGTPVRVMNTDDCFRLYLLNPTNQTQLTSFLHQTASHILHEFPVGLHTEVGLFVSNPAYSDADLQGSFKNSDYHGTVVWSWQLAMMAAGLARQLSRCKACSPCKVCDTPGTSPSPSPLLSFPIPSPPHPLFFSFSKLTTRTHTAFCTTPTHQNVKQAYTKLWDTIDANRAQLSGEVWSWKYEDGYRAVPLSAFSSTESDIVQLWSLTFLAIHREEF</sequence>
<name>A0AAN6RCW2_9PLEO</name>
<dbReference type="AlphaFoldDB" id="A0AAN6RCW2"/>
<evidence type="ECO:0008006" key="4">
    <source>
        <dbReference type="Google" id="ProtNLM"/>
    </source>
</evidence>
<proteinExistence type="predicted"/>
<feature type="signal peptide" evidence="1">
    <location>
        <begin position="1"/>
        <end position="20"/>
    </location>
</feature>
<organism evidence="2 3">
    <name type="scientific">Pseudopithomyces chartarum</name>
    <dbReference type="NCBI Taxonomy" id="1892770"/>
    <lineage>
        <taxon>Eukaryota</taxon>
        <taxon>Fungi</taxon>
        <taxon>Dikarya</taxon>
        <taxon>Ascomycota</taxon>
        <taxon>Pezizomycotina</taxon>
        <taxon>Dothideomycetes</taxon>
        <taxon>Pleosporomycetidae</taxon>
        <taxon>Pleosporales</taxon>
        <taxon>Massarineae</taxon>
        <taxon>Didymosphaeriaceae</taxon>
        <taxon>Pseudopithomyces</taxon>
    </lineage>
</organism>
<keyword evidence="1" id="KW-0732">Signal</keyword>